<dbReference type="Proteomes" id="UP001476807">
    <property type="component" value="Unassembled WGS sequence"/>
</dbReference>
<evidence type="ECO:0000313" key="3">
    <source>
        <dbReference type="EMBL" id="MER2997820.1"/>
    </source>
</evidence>
<keyword evidence="1" id="KW-0472">Membrane</keyword>
<evidence type="ECO:0000259" key="2">
    <source>
        <dbReference type="Pfam" id="PF00487"/>
    </source>
</evidence>
<keyword evidence="3" id="KW-0560">Oxidoreductase</keyword>
<keyword evidence="1" id="KW-0812">Transmembrane</keyword>
<dbReference type="PANTHER" id="PTHR19353:SF19">
    <property type="entry name" value="DELTA(5) FATTY ACID DESATURASE C-RELATED"/>
    <property type="match status" value="1"/>
</dbReference>
<feature type="transmembrane region" description="Helical" evidence="1">
    <location>
        <begin position="236"/>
        <end position="258"/>
    </location>
</feature>
<reference evidence="3 4" key="1">
    <citation type="submission" date="2024-06" db="EMBL/GenBank/DDBJ databases">
        <title>Pontibacter populi HYL7-15.</title>
        <authorList>
            <person name="Kim M.K."/>
        </authorList>
    </citation>
    <scope>NUCLEOTIDE SEQUENCE [LARGE SCALE GENOMIC DNA]</scope>
    <source>
        <strain evidence="3 4">HYL7-15</strain>
    </source>
</reference>
<feature type="domain" description="Fatty acid desaturase" evidence="2">
    <location>
        <begin position="69"/>
        <end position="341"/>
    </location>
</feature>
<feature type="transmembrane region" description="Helical" evidence="1">
    <location>
        <begin position="206"/>
        <end position="229"/>
    </location>
</feature>
<protein>
    <submittedName>
        <fullName evidence="3">Acyl-CoA desaturase</fullName>
        <ecNumber evidence="3">1.14.19.-</ecNumber>
    </submittedName>
</protein>
<evidence type="ECO:0000313" key="4">
    <source>
        <dbReference type="Proteomes" id="UP001476807"/>
    </source>
</evidence>
<dbReference type="EC" id="1.14.19.-" evidence="3"/>
<dbReference type="PIRSF" id="PIRSF015921">
    <property type="entry name" value="FA_sphinglp_des"/>
    <property type="match status" value="1"/>
</dbReference>
<sequence length="370" mass="42291">MKLKGKVKFVNKDKNLFFSTLRKRVDAYFAENNIPTTGNTTMKVKSVVLLLTYFLPFLALLAFQPAYPLSLLLWFVMGLGVAGIGMSVMHDANHGAFSKSKRVNDLMGHTLNLVGGSAFNWKLQHNILHHTYTNVVELDEDIQDRLVLRFNPHSKVKFFHKIQWIYAFVFYGLLTLYWVVAKDFVQYALFKKTGVNNNSTAENRTWFIKLVAMKLLYFFVIIGVPTLFFGIPFLQVLLGFLLMHFVAGIILTVVFQLAHTVEGTTHPRPDEHGIIENDWAIHQMHTTVNFSRHNKILSWYVGGLNFQIEHHLFPRVCHVHYPAIAGIVKETAAEFGIPYMENETFGQAVRSHIATLHRFGRLPSLNEAIG</sequence>
<dbReference type="InterPro" id="IPR005804">
    <property type="entry name" value="FA_desaturase_dom"/>
</dbReference>
<dbReference type="EMBL" id="JBEOKT010000007">
    <property type="protein sequence ID" value="MER2997820.1"/>
    <property type="molecule type" value="Genomic_DNA"/>
</dbReference>
<dbReference type="PANTHER" id="PTHR19353">
    <property type="entry name" value="FATTY ACID DESATURASE 2"/>
    <property type="match status" value="1"/>
</dbReference>
<dbReference type="InterPro" id="IPR012171">
    <property type="entry name" value="Fatty_acid_desaturase"/>
</dbReference>
<evidence type="ECO:0000256" key="1">
    <source>
        <dbReference type="SAM" id="Phobius"/>
    </source>
</evidence>
<dbReference type="RefSeq" id="WP_350412243.1">
    <property type="nucleotide sequence ID" value="NZ_JBEOKT010000007.1"/>
</dbReference>
<feature type="transmembrane region" description="Helical" evidence="1">
    <location>
        <begin position="47"/>
        <end position="66"/>
    </location>
</feature>
<proteinExistence type="predicted"/>
<gene>
    <name evidence="3" type="ORF">ABS362_09690</name>
</gene>
<dbReference type="GO" id="GO:0016491">
    <property type="term" value="F:oxidoreductase activity"/>
    <property type="evidence" value="ECO:0007669"/>
    <property type="project" value="UniProtKB-KW"/>
</dbReference>
<dbReference type="CDD" id="cd03506">
    <property type="entry name" value="Delta6-FADS-like"/>
    <property type="match status" value="1"/>
</dbReference>
<accession>A0ABV1RTS4</accession>
<keyword evidence="4" id="KW-1185">Reference proteome</keyword>
<name>A0ABV1RTS4_9BACT</name>
<organism evidence="3 4">
    <name type="scientific">Pontibacter populi</name>
    <dbReference type="NCBI Taxonomy" id="890055"/>
    <lineage>
        <taxon>Bacteria</taxon>
        <taxon>Pseudomonadati</taxon>
        <taxon>Bacteroidota</taxon>
        <taxon>Cytophagia</taxon>
        <taxon>Cytophagales</taxon>
        <taxon>Hymenobacteraceae</taxon>
        <taxon>Pontibacter</taxon>
    </lineage>
</organism>
<dbReference type="Pfam" id="PF00487">
    <property type="entry name" value="FA_desaturase"/>
    <property type="match status" value="1"/>
</dbReference>
<comment type="caution">
    <text evidence="3">The sequence shown here is derived from an EMBL/GenBank/DDBJ whole genome shotgun (WGS) entry which is preliminary data.</text>
</comment>
<keyword evidence="1" id="KW-1133">Transmembrane helix</keyword>
<feature type="transmembrane region" description="Helical" evidence="1">
    <location>
        <begin position="164"/>
        <end position="181"/>
    </location>
</feature>
<feature type="transmembrane region" description="Helical" evidence="1">
    <location>
        <begin position="72"/>
        <end position="92"/>
    </location>
</feature>